<dbReference type="RefSeq" id="WP_167378257.1">
    <property type="nucleotide sequence ID" value="NZ_LT009721.1"/>
</dbReference>
<accession>A0A9W5B848</accession>
<dbReference type="Proteomes" id="UP000191933">
    <property type="component" value="Unassembled WGS sequence"/>
</dbReference>
<dbReference type="AlphaFoldDB" id="A0A9W5B848"/>
<sequence length="46" mass="5057">MIQNHLDDSELHDPGLTVETVDVLHHDLISTTTRIVTASYRLNGAG</sequence>
<organism evidence="1 2">
    <name type="scientific">Agrobacterium genomosp. 2 str. CFBP 5494</name>
    <dbReference type="NCBI Taxonomy" id="1183436"/>
    <lineage>
        <taxon>Bacteria</taxon>
        <taxon>Pseudomonadati</taxon>
        <taxon>Pseudomonadota</taxon>
        <taxon>Alphaproteobacteria</taxon>
        <taxon>Hyphomicrobiales</taxon>
        <taxon>Rhizobiaceae</taxon>
        <taxon>Rhizobium/Agrobacterium group</taxon>
        <taxon>Agrobacterium</taxon>
        <taxon>Agrobacterium tumefaciens complex</taxon>
    </lineage>
</organism>
<comment type="caution">
    <text evidence="1">The sequence shown here is derived from an EMBL/GenBank/DDBJ whole genome shotgun (WGS) entry which is preliminary data.</text>
</comment>
<proteinExistence type="predicted"/>
<protein>
    <submittedName>
        <fullName evidence="1">Uncharacterized protein</fullName>
    </submittedName>
</protein>
<evidence type="ECO:0000313" key="1">
    <source>
        <dbReference type="EMBL" id="CUX03368.1"/>
    </source>
</evidence>
<gene>
    <name evidence="1" type="ORF">AGR2A_pb10130</name>
</gene>
<keyword evidence="2" id="KW-1185">Reference proteome</keyword>
<reference evidence="1 2" key="1">
    <citation type="submission" date="2016-01" db="EMBL/GenBank/DDBJ databases">
        <authorList>
            <person name="Regsiter A."/>
            <person name="william w."/>
        </authorList>
    </citation>
    <scope>NUCLEOTIDE SEQUENCE [LARGE SCALE GENOMIC DNA]</scope>
    <source>
        <strain evidence="1 2">CFBP 5494</strain>
    </source>
</reference>
<dbReference type="EMBL" id="FBVY01000047">
    <property type="protein sequence ID" value="CUX03368.1"/>
    <property type="molecule type" value="Genomic_DNA"/>
</dbReference>
<name>A0A9W5B848_9HYPH</name>
<evidence type="ECO:0000313" key="2">
    <source>
        <dbReference type="Proteomes" id="UP000191933"/>
    </source>
</evidence>